<name>A0A382I4A8_9ZZZZ</name>
<dbReference type="EMBL" id="UINC01065013">
    <property type="protein sequence ID" value="SVB94235.1"/>
    <property type="molecule type" value="Genomic_DNA"/>
</dbReference>
<evidence type="ECO:0000313" key="1">
    <source>
        <dbReference type="EMBL" id="SVB94235.1"/>
    </source>
</evidence>
<sequence length="275" mass="32012">MLYEFVDDDDDHDSIPEWQRPFQRTSQGIAWPGYDVDGDFLHDYNQNNNPRPPWTVSIPGRPSSVPTNRNRNLIPDYEESFLRFRSDRPEFLFGVDMNHNGTPDPFENDLLPDYPYKADHRGINAYARWSPTPQIRLLAGRQDMGLISGDGNTESWYAMLTWTRRLGRGGRLRVFDFGALVQDDIRDDLQTWVQPLGAVGRMRDVRDLLAAQDTWRNTLYIDADQRLSAGLRLFHRLKWESWWQRRARLEVADEEGRMRSGFLGVINKGEGTIPI</sequence>
<gene>
    <name evidence="1" type="ORF">METZ01_LOCUS247089</name>
</gene>
<organism evidence="1">
    <name type="scientific">marine metagenome</name>
    <dbReference type="NCBI Taxonomy" id="408172"/>
    <lineage>
        <taxon>unclassified sequences</taxon>
        <taxon>metagenomes</taxon>
        <taxon>ecological metagenomes</taxon>
    </lineage>
</organism>
<accession>A0A382I4A8</accession>
<dbReference type="AlphaFoldDB" id="A0A382I4A8"/>
<proteinExistence type="predicted"/>
<feature type="non-terminal residue" evidence="1">
    <location>
        <position position="275"/>
    </location>
</feature>
<reference evidence="1" key="1">
    <citation type="submission" date="2018-05" db="EMBL/GenBank/DDBJ databases">
        <authorList>
            <person name="Lanie J.A."/>
            <person name="Ng W.-L."/>
            <person name="Kazmierczak K.M."/>
            <person name="Andrzejewski T.M."/>
            <person name="Davidsen T.M."/>
            <person name="Wayne K.J."/>
            <person name="Tettelin H."/>
            <person name="Glass J.I."/>
            <person name="Rusch D."/>
            <person name="Podicherti R."/>
            <person name="Tsui H.-C.T."/>
            <person name="Winkler M.E."/>
        </authorList>
    </citation>
    <scope>NUCLEOTIDE SEQUENCE</scope>
</reference>
<protein>
    <submittedName>
        <fullName evidence="1">Uncharacterized protein</fullName>
    </submittedName>
</protein>